<dbReference type="OrthoDB" id="10259820at2759"/>
<dbReference type="PANTHER" id="PTHR10064">
    <property type="entry name" value="60S RIBOSOMAL PROTEIN L22"/>
    <property type="match status" value="1"/>
</dbReference>
<dbReference type="FunFam" id="3.30.1360.210:FF:000001">
    <property type="entry name" value="60S ribosomal protein L22 1"/>
    <property type="match status" value="1"/>
</dbReference>
<dbReference type="EMBL" id="QEAO01000010">
    <property type="protein sequence ID" value="TPX34996.1"/>
    <property type="molecule type" value="Genomic_DNA"/>
</dbReference>
<dbReference type="PANTHER" id="PTHR10064:SF0">
    <property type="entry name" value="FI24544P1-RELATED"/>
    <property type="match status" value="1"/>
</dbReference>
<dbReference type="GO" id="GO:0003735">
    <property type="term" value="F:structural constituent of ribosome"/>
    <property type="evidence" value="ECO:0007669"/>
    <property type="project" value="InterPro"/>
</dbReference>
<dbReference type="GO" id="GO:1990904">
    <property type="term" value="C:ribonucleoprotein complex"/>
    <property type="evidence" value="ECO:0007669"/>
    <property type="project" value="UniProtKB-KW"/>
</dbReference>
<accession>A0A507CAG4</accession>
<dbReference type="Proteomes" id="UP000319731">
    <property type="component" value="Unassembled WGS sequence"/>
</dbReference>
<dbReference type="GO" id="GO:0005840">
    <property type="term" value="C:ribosome"/>
    <property type="evidence" value="ECO:0007669"/>
    <property type="project" value="UniProtKB-KW"/>
</dbReference>
<reference evidence="6 7" key="1">
    <citation type="journal article" date="2019" name="Sci. Rep.">
        <title>Comparative genomics of chytrid fungi reveal insights into the obligate biotrophic and pathogenic lifestyle of Synchytrium endobioticum.</title>
        <authorList>
            <person name="van de Vossenberg B.T.L.H."/>
            <person name="Warris S."/>
            <person name="Nguyen H.D.T."/>
            <person name="van Gent-Pelzer M.P.E."/>
            <person name="Joly D.L."/>
            <person name="van de Geest H.C."/>
            <person name="Bonants P.J.M."/>
            <person name="Smith D.S."/>
            <person name="Levesque C.A."/>
            <person name="van der Lee T.A.J."/>
        </authorList>
    </citation>
    <scope>NUCLEOTIDE SEQUENCE [LARGE SCALE GENOMIC DNA]</scope>
    <source>
        <strain evidence="6 7">JEL517</strain>
    </source>
</reference>
<name>A0A507CAG4_9FUNG</name>
<evidence type="ECO:0000256" key="4">
    <source>
        <dbReference type="ARBA" id="ARBA00040613"/>
    </source>
</evidence>
<evidence type="ECO:0000313" key="6">
    <source>
        <dbReference type="EMBL" id="TPX34996.1"/>
    </source>
</evidence>
<dbReference type="Pfam" id="PF01776">
    <property type="entry name" value="Ribosomal_L22e"/>
    <property type="match status" value="1"/>
</dbReference>
<sequence length="127" mass="14240">MAPQKKDLKKKAKAPVKFTIDCSAPAGDGIFDVAAFEKFLHDRIKVSGRTNNLGEAVAISKASAKSAEVAITIKDVQFAKRYLKYLTKKFLKKNSLRDYMRVVAKGKTGYELKYFKLDEDAEEEADE</sequence>
<evidence type="ECO:0000256" key="5">
    <source>
        <dbReference type="ARBA" id="ARBA00041214"/>
    </source>
</evidence>
<dbReference type="STRING" id="1806994.A0A507CAG4"/>
<comment type="caution">
    <text evidence="6">The sequence shown here is derived from an EMBL/GenBank/DDBJ whole genome shotgun (WGS) entry which is preliminary data.</text>
</comment>
<dbReference type="GeneID" id="42003724"/>
<dbReference type="Gene3D" id="3.30.1360.210">
    <property type="match status" value="1"/>
</dbReference>
<comment type="similarity">
    <text evidence="1">Belongs to the eukaryotic ribosomal protein eL22 family.</text>
</comment>
<dbReference type="RefSeq" id="XP_031025581.1">
    <property type="nucleotide sequence ID" value="XM_031168427.1"/>
</dbReference>
<organism evidence="6 7">
    <name type="scientific">Synchytrium microbalum</name>
    <dbReference type="NCBI Taxonomy" id="1806994"/>
    <lineage>
        <taxon>Eukaryota</taxon>
        <taxon>Fungi</taxon>
        <taxon>Fungi incertae sedis</taxon>
        <taxon>Chytridiomycota</taxon>
        <taxon>Chytridiomycota incertae sedis</taxon>
        <taxon>Chytridiomycetes</taxon>
        <taxon>Synchytriales</taxon>
        <taxon>Synchytriaceae</taxon>
        <taxon>Synchytrium</taxon>
    </lineage>
</organism>
<gene>
    <name evidence="6" type="ORF">SmJEL517_g02499</name>
</gene>
<dbReference type="InterPro" id="IPR038526">
    <property type="entry name" value="Ribosomal_eL22_sf"/>
</dbReference>
<protein>
    <recommendedName>
        <fullName evidence="4">Large ribosomal subunit protein eL22</fullName>
    </recommendedName>
    <alternativeName>
        <fullName evidence="5">60S ribosomal protein L22</fullName>
    </alternativeName>
</protein>
<dbReference type="InterPro" id="IPR002671">
    <property type="entry name" value="Ribosomal_eL22"/>
</dbReference>
<evidence type="ECO:0000256" key="2">
    <source>
        <dbReference type="ARBA" id="ARBA00022980"/>
    </source>
</evidence>
<evidence type="ECO:0000256" key="3">
    <source>
        <dbReference type="ARBA" id="ARBA00023274"/>
    </source>
</evidence>
<evidence type="ECO:0000313" key="7">
    <source>
        <dbReference type="Proteomes" id="UP000319731"/>
    </source>
</evidence>
<evidence type="ECO:0000256" key="1">
    <source>
        <dbReference type="ARBA" id="ARBA00007817"/>
    </source>
</evidence>
<dbReference type="AlphaFoldDB" id="A0A507CAG4"/>
<dbReference type="GO" id="GO:0005737">
    <property type="term" value="C:cytoplasm"/>
    <property type="evidence" value="ECO:0007669"/>
    <property type="project" value="UniProtKB-ARBA"/>
</dbReference>
<keyword evidence="2" id="KW-0689">Ribosomal protein</keyword>
<proteinExistence type="inferred from homology"/>
<dbReference type="GO" id="GO:0002181">
    <property type="term" value="P:cytoplasmic translation"/>
    <property type="evidence" value="ECO:0007669"/>
    <property type="project" value="TreeGrafter"/>
</dbReference>
<keyword evidence="3" id="KW-0687">Ribonucleoprotein</keyword>
<dbReference type="GO" id="GO:0003723">
    <property type="term" value="F:RNA binding"/>
    <property type="evidence" value="ECO:0007669"/>
    <property type="project" value="TreeGrafter"/>
</dbReference>
<keyword evidence="7" id="KW-1185">Reference proteome</keyword>